<organism evidence="1 2">
    <name type="scientific">Yoonia maricola</name>
    <dbReference type="NCBI Taxonomy" id="420999"/>
    <lineage>
        <taxon>Bacteria</taxon>
        <taxon>Pseudomonadati</taxon>
        <taxon>Pseudomonadota</taxon>
        <taxon>Alphaproteobacteria</taxon>
        <taxon>Rhodobacterales</taxon>
        <taxon>Paracoccaceae</taxon>
        <taxon>Yoonia</taxon>
    </lineage>
</organism>
<sequence length="56" mass="6470">MKNTTQSMSPQEAAQAFYGQDEKSFSEMLSQLTVNDPRLVAIFQRTRQRFLDKQDG</sequence>
<evidence type="ECO:0000313" key="1">
    <source>
        <dbReference type="EMBL" id="PJI93155.1"/>
    </source>
</evidence>
<dbReference type="EMBL" id="PGTY01000001">
    <property type="protein sequence ID" value="PJI93155.1"/>
    <property type="molecule type" value="Genomic_DNA"/>
</dbReference>
<dbReference type="AlphaFoldDB" id="A0A2M8WQE4"/>
<keyword evidence="2" id="KW-1185">Reference proteome</keyword>
<accession>A0A2M8WQE4</accession>
<protein>
    <submittedName>
        <fullName evidence="1">Uncharacterized protein</fullName>
    </submittedName>
</protein>
<dbReference type="RefSeq" id="WP_168769121.1">
    <property type="nucleotide sequence ID" value="NZ_PGTY01000001.1"/>
</dbReference>
<dbReference type="Proteomes" id="UP000228531">
    <property type="component" value="Unassembled WGS sequence"/>
</dbReference>
<comment type="caution">
    <text evidence="1">The sequence shown here is derived from an EMBL/GenBank/DDBJ whole genome shotgun (WGS) entry which is preliminary data.</text>
</comment>
<name>A0A2M8WQE4_9RHOB</name>
<gene>
    <name evidence="1" type="ORF">BC777_2025</name>
</gene>
<proteinExistence type="predicted"/>
<reference evidence="1 2" key="1">
    <citation type="submission" date="2017-11" db="EMBL/GenBank/DDBJ databases">
        <title>Genomic Encyclopedia of Archaeal and Bacterial Type Strains, Phase II (KMG-II): From Individual Species to Whole Genera.</title>
        <authorList>
            <person name="Goeker M."/>
        </authorList>
    </citation>
    <scope>NUCLEOTIDE SEQUENCE [LARGE SCALE GENOMIC DNA]</scope>
    <source>
        <strain evidence="1 2">DSM 29128</strain>
    </source>
</reference>
<evidence type="ECO:0000313" key="2">
    <source>
        <dbReference type="Proteomes" id="UP000228531"/>
    </source>
</evidence>